<evidence type="ECO:0000256" key="3">
    <source>
        <dbReference type="ARBA" id="ARBA00022645"/>
    </source>
</evidence>
<dbReference type="GO" id="GO:0008360">
    <property type="term" value="P:regulation of cell shape"/>
    <property type="evidence" value="ECO:0007669"/>
    <property type="project" value="UniProtKB-KW"/>
</dbReference>
<keyword evidence="6" id="KW-0808">Transferase</keyword>
<proteinExistence type="predicted"/>
<evidence type="ECO:0000256" key="2">
    <source>
        <dbReference type="ARBA" id="ARBA00022475"/>
    </source>
</evidence>
<dbReference type="PANTHER" id="PTHR32282:SF11">
    <property type="entry name" value="PENICILLIN-BINDING PROTEIN 1B"/>
    <property type="match status" value="1"/>
</dbReference>
<dbReference type="InterPro" id="IPR036950">
    <property type="entry name" value="PBP_transglycosylase"/>
</dbReference>
<keyword evidence="7" id="KW-0133">Cell shape</keyword>
<dbReference type="PANTHER" id="PTHR32282">
    <property type="entry name" value="BINDING PROTEIN TRANSPEPTIDASE, PUTATIVE-RELATED"/>
    <property type="match status" value="1"/>
</dbReference>
<evidence type="ECO:0000259" key="14">
    <source>
        <dbReference type="Pfam" id="PF00912"/>
    </source>
</evidence>
<dbReference type="EMBL" id="KE128637">
    <property type="protein sequence ID" value="EPB65403.1"/>
    <property type="molecule type" value="Genomic_DNA"/>
</dbReference>
<comment type="catalytic activity">
    <reaction evidence="13">
        <text>[GlcNAc-(1-&gt;4)-Mur2Ac(oyl-L-Ala-gamma-D-Glu-L-Lys-D-Ala-D-Ala)](n)-di-trans,octa-cis-undecaprenyl diphosphate + beta-D-GlcNAc-(1-&gt;4)-Mur2Ac(oyl-L-Ala-gamma-D-Glu-L-Lys-D-Ala-D-Ala)-di-trans,octa-cis-undecaprenyl diphosphate = [GlcNAc-(1-&gt;4)-Mur2Ac(oyl-L-Ala-gamma-D-Glu-L-Lys-D-Ala-D-Ala)](n+1)-di-trans,octa-cis-undecaprenyl diphosphate + di-trans,octa-cis-undecaprenyl diphosphate + H(+)</text>
        <dbReference type="Rhea" id="RHEA:23708"/>
        <dbReference type="Rhea" id="RHEA-COMP:9602"/>
        <dbReference type="Rhea" id="RHEA-COMP:9603"/>
        <dbReference type="ChEBI" id="CHEBI:15378"/>
        <dbReference type="ChEBI" id="CHEBI:58405"/>
        <dbReference type="ChEBI" id="CHEBI:60033"/>
        <dbReference type="ChEBI" id="CHEBI:78435"/>
        <dbReference type="EC" id="2.4.99.28"/>
    </reaction>
</comment>
<keyword evidence="2" id="KW-1003">Cell membrane</keyword>
<evidence type="ECO:0000256" key="1">
    <source>
        <dbReference type="ARBA" id="ARBA00004236"/>
    </source>
</evidence>
<sequence length="332" mass="38765">MYLNQFDFLYNAVGIENAAKVYFNKRPDELTKSEAACLVGMVKNPSLYNPRSYQVKDYRGRIAAKKEIDRDKVSEQEVREAREKDSLLIHQRRNQVLMQWLKNSEKENGALTEKITREEYDQLKNEPIIVDYQVVDHKEGIAPYYRESLRKELTALFQSKDEKGEYIYKKKDGTPYDLYQDGLRIYTTINVELQQYAEEAVAHHLKEGLQPEFDKNNKRRKRFPFAENYNGIAISDEQVESIMNRARKGSERYTRMKDEGLSEKEIMASFNIKVPMTVFSWNGMTDTIMTPNDSIRYYKGFLRAGLISIEPQSGFIKAWVGGADISSFTYDH</sequence>
<evidence type="ECO:0000256" key="11">
    <source>
        <dbReference type="ARBA" id="ARBA00023316"/>
    </source>
</evidence>
<evidence type="ECO:0000313" key="16">
    <source>
        <dbReference type="Proteomes" id="UP000054495"/>
    </source>
</evidence>
<feature type="domain" description="Glycosyl transferase family 51" evidence="14">
    <location>
        <begin position="1"/>
        <end position="53"/>
    </location>
</feature>
<keyword evidence="16" id="KW-1185">Reference proteome</keyword>
<dbReference type="EC" id="2.4.99.28" evidence="12"/>
<evidence type="ECO:0000256" key="4">
    <source>
        <dbReference type="ARBA" id="ARBA00022670"/>
    </source>
</evidence>
<organism evidence="15 16">
    <name type="scientific">Ancylostoma ceylanicum</name>
    <dbReference type="NCBI Taxonomy" id="53326"/>
    <lineage>
        <taxon>Eukaryota</taxon>
        <taxon>Metazoa</taxon>
        <taxon>Ecdysozoa</taxon>
        <taxon>Nematoda</taxon>
        <taxon>Chromadorea</taxon>
        <taxon>Rhabditida</taxon>
        <taxon>Rhabditina</taxon>
        <taxon>Rhabditomorpha</taxon>
        <taxon>Strongyloidea</taxon>
        <taxon>Ancylostomatidae</taxon>
        <taxon>Ancylostomatinae</taxon>
        <taxon>Ancylostoma</taxon>
    </lineage>
</organism>
<evidence type="ECO:0000256" key="5">
    <source>
        <dbReference type="ARBA" id="ARBA00022676"/>
    </source>
</evidence>
<dbReference type="GO" id="GO:0004180">
    <property type="term" value="F:carboxypeptidase activity"/>
    <property type="evidence" value="ECO:0007669"/>
    <property type="project" value="UniProtKB-KW"/>
</dbReference>
<dbReference type="GO" id="GO:0005886">
    <property type="term" value="C:plasma membrane"/>
    <property type="evidence" value="ECO:0007669"/>
    <property type="project" value="UniProtKB-SubCell"/>
</dbReference>
<evidence type="ECO:0000256" key="7">
    <source>
        <dbReference type="ARBA" id="ARBA00022960"/>
    </source>
</evidence>
<keyword evidence="4" id="KW-0378">Hydrolase</keyword>
<dbReference type="InterPro" id="IPR001264">
    <property type="entry name" value="Glyco_trans_51"/>
</dbReference>
<keyword evidence="3" id="KW-0121">Carboxypeptidase</keyword>
<protein>
    <recommendedName>
        <fullName evidence="12">peptidoglycan glycosyltransferase</fullName>
        <ecNumber evidence="12">2.4.99.28</ecNumber>
    </recommendedName>
</protein>
<gene>
    <name evidence="15" type="ORF">ANCCEY_15534</name>
</gene>
<evidence type="ECO:0000256" key="13">
    <source>
        <dbReference type="ARBA" id="ARBA00049902"/>
    </source>
</evidence>
<evidence type="ECO:0000313" key="15">
    <source>
        <dbReference type="EMBL" id="EPB65403.1"/>
    </source>
</evidence>
<dbReference type="GO" id="GO:0008955">
    <property type="term" value="F:peptidoglycan glycosyltransferase activity"/>
    <property type="evidence" value="ECO:0007669"/>
    <property type="project" value="UniProtKB-EC"/>
</dbReference>
<keyword evidence="9" id="KW-0472">Membrane</keyword>
<evidence type="ECO:0000256" key="10">
    <source>
        <dbReference type="ARBA" id="ARBA00023268"/>
    </source>
</evidence>
<dbReference type="Proteomes" id="UP000054495">
    <property type="component" value="Unassembled WGS sequence"/>
</dbReference>
<keyword evidence="4" id="KW-0645">Protease</keyword>
<evidence type="ECO:0000256" key="8">
    <source>
        <dbReference type="ARBA" id="ARBA00022984"/>
    </source>
</evidence>
<dbReference type="Gene3D" id="1.10.3810.10">
    <property type="entry name" value="Biosynthetic peptidoglycan transglycosylase-like"/>
    <property type="match status" value="1"/>
</dbReference>
<dbReference type="InterPro" id="IPR012338">
    <property type="entry name" value="Beta-lactam/transpept-like"/>
</dbReference>
<evidence type="ECO:0000256" key="9">
    <source>
        <dbReference type="ARBA" id="ARBA00023136"/>
    </source>
</evidence>
<dbReference type="GO" id="GO:0006508">
    <property type="term" value="P:proteolysis"/>
    <property type="evidence" value="ECO:0007669"/>
    <property type="project" value="UniProtKB-KW"/>
</dbReference>
<evidence type="ECO:0000256" key="6">
    <source>
        <dbReference type="ARBA" id="ARBA00022679"/>
    </source>
</evidence>
<feature type="non-terminal residue" evidence="15">
    <location>
        <position position="332"/>
    </location>
</feature>
<dbReference type="SUPFAM" id="SSF53955">
    <property type="entry name" value="Lysozyme-like"/>
    <property type="match status" value="1"/>
</dbReference>
<dbReference type="AlphaFoldDB" id="A0A0D6L4N7"/>
<name>A0A0D6L4N7_9BILA</name>
<keyword evidence="10" id="KW-0511">Multifunctional enzyme</keyword>
<reference evidence="15 16" key="1">
    <citation type="submission" date="2013-05" db="EMBL/GenBank/DDBJ databases">
        <title>Draft genome of the parasitic nematode Anyclostoma ceylanicum.</title>
        <authorList>
            <person name="Mitreva M."/>
        </authorList>
    </citation>
    <scope>NUCLEOTIDE SEQUENCE [LARGE SCALE GENOMIC DNA]</scope>
</reference>
<keyword evidence="11" id="KW-0961">Cell wall biogenesis/degradation</keyword>
<dbReference type="GO" id="GO:0071555">
    <property type="term" value="P:cell wall organization"/>
    <property type="evidence" value="ECO:0007669"/>
    <property type="project" value="UniProtKB-KW"/>
</dbReference>
<dbReference type="Pfam" id="PF00912">
    <property type="entry name" value="Transgly"/>
    <property type="match status" value="1"/>
</dbReference>
<dbReference type="InterPro" id="IPR050396">
    <property type="entry name" value="Glycosyltr_51/Transpeptidase"/>
</dbReference>
<keyword evidence="8" id="KW-0573">Peptidoglycan synthesis</keyword>
<comment type="subcellular location">
    <subcellularLocation>
        <location evidence="1">Cell membrane</location>
    </subcellularLocation>
</comment>
<dbReference type="SUPFAM" id="SSF56601">
    <property type="entry name" value="beta-lactamase/transpeptidase-like"/>
    <property type="match status" value="1"/>
</dbReference>
<accession>A0A0D6L4N7</accession>
<dbReference type="InterPro" id="IPR023346">
    <property type="entry name" value="Lysozyme-like_dom_sf"/>
</dbReference>
<evidence type="ECO:0000256" key="12">
    <source>
        <dbReference type="ARBA" id="ARBA00044770"/>
    </source>
</evidence>
<keyword evidence="5" id="KW-0328">Glycosyltransferase</keyword>
<dbReference type="Gene3D" id="3.40.710.10">
    <property type="entry name" value="DD-peptidase/beta-lactamase superfamily"/>
    <property type="match status" value="1"/>
</dbReference>